<dbReference type="CDD" id="cd09620">
    <property type="entry name" value="CBM9_like_3"/>
    <property type="match status" value="1"/>
</dbReference>
<sequence>MKTKFIYFFLTQMIINSCAVGQERQQSYTCIFTDVAIKIDGKQHESIWKSIDPIWFIPNEKEKLKAKSWFKITWNSEYLLFYFWLEDKDIQAQMTNRDDHLWLEEVMEIFIDADSNPKTYYEFEWNALNTILDLYVLNPNLNRDVIRQWWNWDCEGLLSAVSVQGTINNSKDNDKGWFLEVAIPFSEIQSAENIPPKNGDIWRFDLTRREGTEENGTLQKSSWLPPSTHFPMSYGKLIFNK</sequence>
<dbReference type="RefSeq" id="WP_303307295.1">
    <property type="nucleotide sequence ID" value="NZ_JAODOP010000004.1"/>
</dbReference>
<comment type="caution">
    <text evidence="2">The sequence shown here is derived from an EMBL/GenBank/DDBJ whole genome shotgun (WGS) entry which is preliminary data.</text>
</comment>
<reference evidence="2 3" key="1">
    <citation type="submission" date="2022-09" db="EMBL/GenBank/DDBJ databases">
        <title>Genome sequencing of Flavivirga sp. MEBiC05379.</title>
        <authorList>
            <person name="Oh H.-M."/>
            <person name="Kwon K.K."/>
            <person name="Park M.J."/>
            <person name="Yang S.-H."/>
        </authorList>
    </citation>
    <scope>NUCLEOTIDE SEQUENCE [LARGE SCALE GENOMIC DNA]</scope>
    <source>
        <strain evidence="2 3">MEBiC05379</strain>
    </source>
</reference>
<dbReference type="Pfam" id="PF06452">
    <property type="entry name" value="CBM9_1"/>
    <property type="match status" value="1"/>
</dbReference>
<dbReference type="SUPFAM" id="SSF49344">
    <property type="entry name" value="CBD9-like"/>
    <property type="match status" value="1"/>
</dbReference>
<organism evidence="2 3">
    <name type="scientific">Flavivirga spongiicola</name>
    <dbReference type="NCBI Taxonomy" id="421621"/>
    <lineage>
        <taxon>Bacteria</taxon>
        <taxon>Pseudomonadati</taxon>
        <taxon>Bacteroidota</taxon>
        <taxon>Flavobacteriia</taxon>
        <taxon>Flavobacteriales</taxon>
        <taxon>Flavobacteriaceae</taxon>
        <taxon>Flavivirga</taxon>
    </lineage>
</organism>
<dbReference type="PANTHER" id="PTHR35532">
    <property type="entry name" value="SIMILAR TO POLYHYDROXYALKANOATE DEPOLYMERASE"/>
    <property type="match status" value="1"/>
</dbReference>
<dbReference type="EMBL" id="JAODOP010000004">
    <property type="protein sequence ID" value="MEF3834992.1"/>
    <property type="molecule type" value="Genomic_DNA"/>
</dbReference>
<dbReference type="InterPro" id="IPR010502">
    <property type="entry name" value="Carb-bd_dom_fam9"/>
</dbReference>
<feature type="domain" description="Carbohydrate-binding" evidence="1">
    <location>
        <begin position="39"/>
        <end position="210"/>
    </location>
</feature>
<proteinExistence type="predicted"/>
<accession>A0ABU7XW92</accession>
<evidence type="ECO:0000313" key="3">
    <source>
        <dbReference type="Proteomes" id="UP001337305"/>
    </source>
</evidence>
<keyword evidence="3" id="KW-1185">Reference proteome</keyword>
<dbReference type="Proteomes" id="UP001337305">
    <property type="component" value="Unassembled WGS sequence"/>
</dbReference>
<name>A0ABU7XW92_9FLAO</name>
<dbReference type="PANTHER" id="PTHR35532:SF5">
    <property type="entry name" value="CARBOHYDRATE-BINDING DOMAIN-CONTAINING PROTEIN"/>
    <property type="match status" value="1"/>
</dbReference>
<protein>
    <submittedName>
        <fullName evidence="2">Carbohydrate-binding family 9-like protein</fullName>
    </submittedName>
</protein>
<dbReference type="Gene3D" id="2.60.40.1190">
    <property type="match status" value="1"/>
</dbReference>
<evidence type="ECO:0000313" key="2">
    <source>
        <dbReference type="EMBL" id="MEF3834992.1"/>
    </source>
</evidence>
<evidence type="ECO:0000259" key="1">
    <source>
        <dbReference type="Pfam" id="PF06452"/>
    </source>
</evidence>
<gene>
    <name evidence="2" type="ORF">N1F79_17805</name>
</gene>